<dbReference type="PIRSF" id="PIRSF000897">
    <property type="entry name" value="Acid_Ptase_ClsA"/>
    <property type="match status" value="1"/>
</dbReference>
<reference evidence="4" key="1">
    <citation type="submission" date="2021-02" db="EMBL/GenBank/DDBJ databases">
        <title>Genome sequence of Rhodospirillales sp. strain TMPK1 isolated from soil.</title>
        <authorList>
            <person name="Nakai R."/>
            <person name="Kusada H."/>
            <person name="Tamaki H."/>
        </authorList>
    </citation>
    <scope>NUCLEOTIDE SEQUENCE</scope>
    <source>
        <strain evidence="4">TMPK1</strain>
    </source>
</reference>
<organism evidence="4 5">
    <name type="scientific">Roseiterribacter gracilis</name>
    <dbReference type="NCBI Taxonomy" id="2812848"/>
    <lineage>
        <taxon>Bacteria</taxon>
        <taxon>Pseudomonadati</taxon>
        <taxon>Pseudomonadota</taxon>
        <taxon>Alphaproteobacteria</taxon>
        <taxon>Rhodospirillales</taxon>
        <taxon>Roseiterribacteraceae</taxon>
        <taxon>Roseiterribacter</taxon>
    </lineage>
</organism>
<evidence type="ECO:0000256" key="2">
    <source>
        <dbReference type="SAM" id="SignalP"/>
    </source>
</evidence>
<feature type="chain" id="PRO_5035731087" description="Acid phosphatase" evidence="2">
    <location>
        <begin position="19"/>
        <end position="256"/>
    </location>
</feature>
<dbReference type="RefSeq" id="WP_420242952.1">
    <property type="nucleotide sequence ID" value="NZ_BOPV01000001.1"/>
</dbReference>
<dbReference type="InterPro" id="IPR001011">
    <property type="entry name" value="Acid_Pase_classA_bac"/>
</dbReference>
<dbReference type="CDD" id="cd03397">
    <property type="entry name" value="PAP2_acid_phosphatase"/>
    <property type="match status" value="1"/>
</dbReference>
<keyword evidence="2" id="KW-0732">Signal</keyword>
<evidence type="ECO:0000256" key="1">
    <source>
        <dbReference type="PIRNR" id="PIRNR000897"/>
    </source>
</evidence>
<name>A0A8S8XCN5_9PROT</name>
<dbReference type="SUPFAM" id="SSF48317">
    <property type="entry name" value="Acid phosphatase/Vanadium-dependent haloperoxidase"/>
    <property type="match status" value="1"/>
</dbReference>
<dbReference type="EC" id="3.1.3.2" evidence="1"/>
<protein>
    <recommendedName>
        <fullName evidence="1">Acid phosphatase</fullName>
        <ecNumber evidence="1">3.1.3.2</ecNumber>
    </recommendedName>
</protein>
<sequence length="256" mass="28076">MKFYLLLACSLLSASAVAQQIETPPPPKDEPKAVGYLPVGTLNFTDILKGPPALGSAEEAADFATVAEAQRTVSPERWASAELDDKMLLVRFSDTLGVPLNRATLPRTVKLLNRALRDAYNVSSAGKSEFKRARPFQRVQVARLCGHDPALPPEPVPKTLTSYPSGHTTYGWTTALVLSDIVPEKTPALFLRARDYGESRYICGWHFPSDVEGGKRIATATVARLEQDPTFKRDLACATAEYRNVTRGEKMPKSCQ</sequence>
<proteinExistence type="inferred from homology"/>
<dbReference type="GO" id="GO:0003993">
    <property type="term" value="F:acid phosphatase activity"/>
    <property type="evidence" value="ECO:0007669"/>
    <property type="project" value="UniProtKB-EC"/>
</dbReference>
<comment type="catalytic activity">
    <reaction evidence="1">
        <text>a phosphate monoester + H2O = an alcohol + phosphate</text>
        <dbReference type="Rhea" id="RHEA:15017"/>
        <dbReference type="ChEBI" id="CHEBI:15377"/>
        <dbReference type="ChEBI" id="CHEBI:30879"/>
        <dbReference type="ChEBI" id="CHEBI:43474"/>
        <dbReference type="ChEBI" id="CHEBI:67140"/>
        <dbReference type="EC" id="3.1.3.2"/>
    </reaction>
</comment>
<evidence type="ECO:0000313" key="5">
    <source>
        <dbReference type="Proteomes" id="UP000681075"/>
    </source>
</evidence>
<keyword evidence="1" id="KW-0378">Hydrolase</keyword>
<comment type="caution">
    <text evidence="4">The sequence shown here is derived from an EMBL/GenBank/DDBJ whole genome shotgun (WGS) entry which is preliminary data.</text>
</comment>
<gene>
    <name evidence="4" type="primary">phoC</name>
    <name evidence="4" type="ORF">TMPK1_20690</name>
</gene>
<accession>A0A8S8XCN5</accession>
<evidence type="ECO:0000313" key="4">
    <source>
        <dbReference type="EMBL" id="GIL39832.1"/>
    </source>
</evidence>
<dbReference type="AlphaFoldDB" id="A0A8S8XCN5"/>
<dbReference type="Proteomes" id="UP000681075">
    <property type="component" value="Unassembled WGS sequence"/>
</dbReference>
<comment type="similarity">
    <text evidence="1">Belongs to the class A bacterial acid phosphatase family.</text>
</comment>
<feature type="signal peptide" evidence="2">
    <location>
        <begin position="1"/>
        <end position="18"/>
    </location>
</feature>
<dbReference type="EMBL" id="BOPV01000001">
    <property type="protein sequence ID" value="GIL39832.1"/>
    <property type="molecule type" value="Genomic_DNA"/>
</dbReference>
<feature type="domain" description="Phosphatidic acid phosphatase type 2/haloperoxidase" evidence="3">
    <location>
        <begin position="122"/>
        <end position="222"/>
    </location>
</feature>
<dbReference type="Gene3D" id="1.20.144.10">
    <property type="entry name" value="Phosphatidic acid phosphatase type 2/haloperoxidase"/>
    <property type="match status" value="1"/>
</dbReference>
<evidence type="ECO:0000259" key="3">
    <source>
        <dbReference type="Pfam" id="PF01569"/>
    </source>
</evidence>
<dbReference type="GO" id="GO:0030288">
    <property type="term" value="C:outer membrane-bounded periplasmic space"/>
    <property type="evidence" value="ECO:0007669"/>
    <property type="project" value="InterPro"/>
</dbReference>
<keyword evidence="5" id="KW-1185">Reference proteome</keyword>
<dbReference type="InterPro" id="IPR000326">
    <property type="entry name" value="PAP2/HPO"/>
</dbReference>
<dbReference type="Pfam" id="PF01569">
    <property type="entry name" value="PAP2"/>
    <property type="match status" value="1"/>
</dbReference>
<dbReference type="InterPro" id="IPR036938">
    <property type="entry name" value="PAP2/HPO_sf"/>
</dbReference>